<protein>
    <submittedName>
        <fullName evidence="1">Uncharacterized protein</fullName>
    </submittedName>
</protein>
<reference evidence="1 2" key="1">
    <citation type="submission" date="2016-10" db="EMBL/GenBank/DDBJ databases">
        <authorList>
            <person name="Varghese N."/>
            <person name="Submissions S."/>
        </authorList>
    </citation>
    <scope>NUCLEOTIDE SEQUENCE [LARGE SCALE GENOMIC DNA]</scope>
    <source>
        <strain evidence="1 2">DSM 16392</strain>
    </source>
</reference>
<gene>
    <name evidence="1" type="ORF">SAMN04488518_101369</name>
</gene>
<name>A0A1I3VFB5_9HYPH</name>
<dbReference type="EMBL" id="FOSK01000001">
    <property type="protein sequence ID" value="SFJ94134.1"/>
    <property type="molecule type" value="Genomic_DNA"/>
</dbReference>
<dbReference type="Proteomes" id="UP000199598">
    <property type="component" value="Unassembled WGS sequence"/>
</dbReference>
<sequence length="73" mass="7819">MVIACLERWLCLDGEYNLRLHQGAMRRPVSVVVEVALGVLGGVPQDVAAACRKGVARGALASVFCHFHFGLSP</sequence>
<proteinExistence type="predicted"/>
<organism evidence="1 2">
    <name type="scientific">Pseudovibrio ascidiaceicola</name>
    <dbReference type="NCBI Taxonomy" id="285279"/>
    <lineage>
        <taxon>Bacteria</taxon>
        <taxon>Pseudomonadati</taxon>
        <taxon>Pseudomonadota</taxon>
        <taxon>Alphaproteobacteria</taxon>
        <taxon>Hyphomicrobiales</taxon>
        <taxon>Stappiaceae</taxon>
        <taxon>Pseudovibrio</taxon>
    </lineage>
</organism>
<evidence type="ECO:0000313" key="1">
    <source>
        <dbReference type="EMBL" id="SFJ94134.1"/>
    </source>
</evidence>
<accession>A0A1I3VFB5</accession>
<comment type="caution">
    <text evidence="1">The sequence shown here is derived from an EMBL/GenBank/DDBJ whole genome shotgun (WGS) entry which is preliminary data.</text>
</comment>
<evidence type="ECO:0000313" key="2">
    <source>
        <dbReference type="Proteomes" id="UP000199598"/>
    </source>
</evidence>
<keyword evidence="2" id="KW-1185">Reference proteome</keyword>